<evidence type="ECO:0000256" key="2">
    <source>
        <dbReference type="SAM" id="MobiDB-lite"/>
    </source>
</evidence>
<accession>A0A078B405</accession>
<keyword evidence="1" id="KW-0175">Coiled coil</keyword>
<proteinExistence type="predicted"/>
<keyword evidence="4" id="KW-1185">Reference proteome</keyword>
<feature type="compositionally biased region" description="Basic residues" evidence="2">
    <location>
        <begin position="432"/>
        <end position="444"/>
    </location>
</feature>
<dbReference type="OrthoDB" id="10683350at2759"/>
<evidence type="ECO:0000256" key="1">
    <source>
        <dbReference type="SAM" id="Coils"/>
    </source>
</evidence>
<feature type="region of interest" description="Disordered" evidence="2">
    <location>
        <begin position="783"/>
        <end position="818"/>
    </location>
</feature>
<dbReference type="AlphaFoldDB" id="A0A078B405"/>
<feature type="compositionally biased region" description="Low complexity" evidence="2">
    <location>
        <begin position="796"/>
        <end position="807"/>
    </location>
</feature>
<dbReference type="Proteomes" id="UP000039865">
    <property type="component" value="Unassembled WGS sequence"/>
</dbReference>
<feature type="region of interest" description="Disordered" evidence="2">
    <location>
        <begin position="177"/>
        <end position="217"/>
    </location>
</feature>
<feature type="region of interest" description="Disordered" evidence="2">
    <location>
        <begin position="423"/>
        <end position="448"/>
    </location>
</feature>
<feature type="coiled-coil region" evidence="1">
    <location>
        <begin position="644"/>
        <end position="681"/>
    </location>
</feature>
<evidence type="ECO:0000313" key="3">
    <source>
        <dbReference type="EMBL" id="CDW89219.1"/>
    </source>
</evidence>
<feature type="region of interest" description="Disordered" evidence="2">
    <location>
        <begin position="1"/>
        <end position="43"/>
    </location>
</feature>
<name>A0A078B405_STYLE</name>
<protein>
    <submittedName>
        <fullName evidence="3">Uncharacterized protein</fullName>
    </submittedName>
</protein>
<dbReference type="InParanoid" id="A0A078B405"/>
<sequence length="1021" mass="117924">MQRNQYSQRTSSQGNRNLASIQSNGQTSSLGTNNPNTMSGNSLQSIPVLTLQNLGAKEENENIQRLRGLKVGIDKVKNNIKNSSNKFYETLDKFSSSKNKFRQAQESVGKAMQEQQQLPQQQSSLLAEDDSKFKSRVLPDIKIVEINRMISDPEFIEKFPEVVDGLINGKKINKRSGYSSIVSPQNSSNFDSQNKYVSQTSRQNKSKRNNQSIDINDKSVISKTRDLSFAKLIKKIQESSNALKASKSGKSIFNATHGSIIEFTQNQQLTQSNLNSTTNIPIFTREELKRDFNKLLKLNGPKFQSNNASKITDKLNKTIRTMQNTSNIFEQNSHIMMITEQGYEEETANNKSYFADEADKSIINTLNLSKELNQFPPLMQIQSKTYDINMIQNLQPPIGLTARLSPRQLKEKFRFPEFQNKILESDSPQMQQRKRKGTSIRRSQRSITLSQNAQTKLASLQVQHSANSKQKQEDSNYYHNAQVPFEKKNSGVKYQVIKDAATPTLQLQNIHSSVKTSHGIIGDNSVTLNLQSINAKSTLGVNTSSTVKAAEMQYYLHANTMKELPDVVKYCRKENIAFTDSEKMHYGISMCKKNHRMYANCLKQCFQSSHTDDLQTAIKQLGRLENVITRQQQTDQQQSLVNSVQDLQQYAQEIKQRKQFLKDQQLRESNQRKLINDLQNKIDDPSSNENFPQSIKQQLRTGLRNKIEKAKLDTIQKKKGNMTQRFSAKYDILEKTQRKMERSKNKLSKDLLKVLQKVEIDRPQMIQDKANLILRDQDKMLQPKFSPKRNEPNLSTINNDNTNDTINQSKIQNASNSRRVDQSEILQQLRRKNKRKIDIQRSSYFMLLDYIKLRSRNDRDCRVSDDERKIFDTFKVIFDGAWIIQSETELMNILNEIDIITNLDEQLYFFLWYIFESLSFDTAILDRWLQNEAQIDLSFAKQRKYLINYMIQEQSQYQGKNQIKMFNANMSTEGSQLRLQEDFSQLSSKDKKDLSPVKRNIQEILLKTITSSSHGRKRSCF</sequence>
<reference evidence="3 4" key="1">
    <citation type="submission" date="2014-06" db="EMBL/GenBank/DDBJ databases">
        <authorList>
            <person name="Swart Estienne"/>
        </authorList>
    </citation>
    <scope>NUCLEOTIDE SEQUENCE [LARGE SCALE GENOMIC DNA]</scope>
    <source>
        <strain evidence="3 4">130c</strain>
    </source>
</reference>
<gene>
    <name evidence="3" type="primary">Contig904.g984</name>
    <name evidence="3" type="ORF">STYLEM_18350</name>
</gene>
<feature type="compositionally biased region" description="Polar residues" evidence="2">
    <location>
        <begin position="808"/>
        <end position="817"/>
    </location>
</feature>
<evidence type="ECO:0000313" key="4">
    <source>
        <dbReference type="Proteomes" id="UP000039865"/>
    </source>
</evidence>
<dbReference type="EMBL" id="CCKQ01017345">
    <property type="protein sequence ID" value="CDW89219.1"/>
    <property type="molecule type" value="Genomic_DNA"/>
</dbReference>
<organism evidence="3 4">
    <name type="scientific">Stylonychia lemnae</name>
    <name type="common">Ciliate</name>
    <dbReference type="NCBI Taxonomy" id="5949"/>
    <lineage>
        <taxon>Eukaryota</taxon>
        <taxon>Sar</taxon>
        <taxon>Alveolata</taxon>
        <taxon>Ciliophora</taxon>
        <taxon>Intramacronucleata</taxon>
        <taxon>Spirotrichea</taxon>
        <taxon>Stichotrichia</taxon>
        <taxon>Sporadotrichida</taxon>
        <taxon>Oxytrichidae</taxon>
        <taxon>Stylonychinae</taxon>
        <taxon>Stylonychia</taxon>
    </lineage>
</organism>